<gene>
    <name evidence="9" type="ORF">HYPBUDRAFT_237454</name>
</gene>
<evidence type="ECO:0000256" key="3">
    <source>
        <dbReference type="ARBA" id="ARBA00022692"/>
    </source>
</evidence>
<feature type="domain" description="Peptidase S54 rhomboid" evidence="8">
    <location>
        <begin position="128"/>
        <end position="273"/>
    </location>
</feature>
<dbReference type="GO" id="GO:0006465">
    <property type="term" value="P:signal peptide processing"/>
    <property type="evidence" value="ECO:0007669"/>
    <property type="project" value="EnsemblFungi"/>
</dbReference>
<evidence type="ECO:0000259" key="8">
    <source>
        <dbReference type="Pfam" id="PF01694"/>
    </source>
</evidence>
<feature type="transmembrane region" description="Helical" evidence="7">
    <location>
        <begin position="53"/>
        <end position="75"/>
    </location>
</feature>
<comment type="subcellular location">
    <subcellularLocation>
        <location evidence="1">Membrane</location>
        <topology evidence="1">Multi-pass membrane protein</topology>
    </subcellularLocation>
</comment>
<dbReference type="PANTHER" id="PTHR43731">
    <property type="entry name" value="RHOMBOID PROTEASE"/>
    <property type="match status" value="1"/>
</dbReference>
<dbReference type="InterPro" id="IPR035952">
    <property type="entry name" value="Rhomboid-like_sf"/>
</dbReference>
<dbReference type="Gene3D" id="1.20.1540.10">
    <property type="entry name" value="Rhomboid-like"/>
    <property type="match status" value="1"/>
</dbReference>
<feature type="transmembrane region" description="Helical" evidence="7">
    <location>
        <begin position="193"/>
        <end position="214"/>
    </location>
</feature>
<keyword evidence="5 7" id="KW-1133">Transmembrane helix</keyword>
<keyword evidence="4" id="KW-0378">Hydrolase</keyword>
<dbReference type="SUPFAM" id="SSF144091">
    <property type="entry name" value="Rhomboid-like"/>
    <property type="match status" value="1"/>
</dbReference>
<dbReference type="GO" id="GO:0004252">
    <property type="term" value="F:serine-type endopeptidase activity"/>
    <property type="evidence" value="ECO:0007669"/>
    <property type="project" value="EnsemblFungi"/>
</dbReference>
<evidence type="ECO:0000256" key="2">
    <source>
        <dbReference type="ARBA" id="ARBA00009045"/>
    </source>
</evidence>
<feature type="transmembrane region" description="Helical" evidence="7">
    <location>
        <begin position="87"/>
        <end position="105"/>
    </location>
</feature>
<keyword evidence="3 7" id="KW-0812">Transmembrane</keyword>
<dbReference type="InterPro" id="IPR022764">
    <property type="entry name" value="Peptidase_S54_rhomboid_dom"/>
</dbReference>
<name>A0A1E4RT85_9ASCO</name>
<evidence type="ECO:0000256" key="7">
    <source>
        <dbReference type="SAM" id="Phobius"/>
    </source>
</evidence>
<dbReference type="GO" id="GO:0010821">
    <property type="term" value="P:regulation of mitochondrion organization"/>
    <property type="evidence" value="ECO:0007669"/>
    <property type="project" value="EnsemblFungi"/>
</dbReference>
<feature type="transmembrane region" description="Helical" evidence="7">
    <location>
        <begin position="220"/>
        <end position="248"/>
    </location>
</feature>
<proteinExistence type="inferred from homology"/>
<reference evidence="10" key="1">
    <citation type="submission" date="2016-05" db="EMBL/GenBank/DDBJ databases">
        <title>Comparative genomics of biotechnologically important yeasts.</title>
        <authorList>
            <consortium name="DOE Joint Genome Institute"/>
            <person name="Riley R."/>
            <person name="Haridas S."/>
            <person name="Wolfe K.H."/>
            <person name="Lopes M.R."/>
            <person name="Hittinger C.T."/>
            <person name="Goker M."/>
            <person name="Salamov A."/>
            <person name="Wisecaver J."/>
            <person name="Long T.M."/>
            <person name="Aerts A.L."/>
            <person name="Barry K."/>
            <person name="Choi C."/>
            <person name="Clum A."/>
            <person name="Coughlan A.Y."/>
            <person name="Deshpande S."/>
            <person name="Douglass A.P."/>
            <person name="Hanson S.J."/>
            <person name="Klenk H.-P."/>
            <person name="Labutti K."/>
            <person name="Lapidus A."/>
            <person name="Lindquist E."/>
            <person name="Lipzen A."/>
            <person name="Meier-Kolthoff J.P."/>
            <person name="Ohm R.A."/>
            <person name="Otillar R.P."/>
            <person name="Pangilinan J."/>
            <person name="Peng Y."/>
            <person name="Rokas A."/>
            <person name="Rosa C.A."/>
            <person name="Scheuner C."/>
            <person name="Sibirny A.A."/>
            <person name="Slot J.C."/>
            <person name="Stielow J.B."/>
            <person name="Sun H."/>
            <person name="Kurtzman C.P."/>
            <person name="Blackwell M."/>
            <person name="Grigoriev I.V."/>
            <person name="Jeffries T.W."/>
        </authorList>
    </citation>
    <scope>NUCLEOTIDE SEQUENCE [LARGE SCALE GENOMIC DNA]</scope>
    <source>
        <strain evidence="10">NRRL Y-1933</strain>
    </source>
</reference>
<dbReference type="GeneID" id="30997753"/>
<feature type="transmembrane region" description="Helical" evidence="7">
    <location>
        <begin position="255"/>
        <end position="272"/>
    </location>
</feature>
<dbReference type="RefSeq" id="XP_020079554.1">
    <property type="nucleotide sequence ID" value="XM_020223204.1"/>
</dbReference>
<dbReference type="OrthoDB" id="10260614at2759"/>
<evidence type="ECO:0000313" key="9">
    <source>
        <dbReference type="EMBL" id="ODV70487.1"/>
    </source>
</evidence>
<evidence type="ECO:0000256" key="1">
    <source>
        <dbReference type="ARBA" id="ARBA00004141"/>
    </source>
</evidence>
<organism evidence="9 10">
    <name type="scientific">Hyphopichia burtonii NRRL Y-1933</name>
    <dbReference type="NCBI Taxonomy" id="984485"/>
    <lineage>
        <taxon>Eukaryota</taxon>
        <taxon>Fungi</taxon>
        <taxon>Dikarya</taxon>
        <taxon>Ascomycota</taxon>
        <taxon>Saccharomycotina</taxon>
        <taxon>Pichiomycetes</taxon>
        <taxon>Debaryomycetaceae</taxon>
        <taxon>Hyphopichia</taxon>
    </lineage>
</organism>
<evidence type="ECO:0000256" key="6">
    <source>
        <dbReference type="ARBA" id="ARBA00023136"/>
    </source>
</evidence>
<dbReference type="FunFam" id="1.20.1540.10:FF:000012">
    <property type="entry name" value="Rhomboid family protein"/>
    <property type="match status" value="1"/>
</dbReference>
<accession>A0A1E4RT85</accession>
<comment type="similarity">
    <text evidence="2">Belongs to the peptidase S54 family.</text>
</comment>
<dbReference type="Proteomes" id="UP000095085">
    <property type="component" value="Unassembled WGS sequence"/>
</dbReference>
<dbReference type="STRING" id="984485.A0A1E4RT85"/>
<dbReference type="Pfam" id="PF01694">
    <property type="entry name" value="Rhomboid"/>
    <property type="match status" value="1"/>
</dbReference>
<dbReference type="GO" id="GO:0005743">
    <property type="term" value="C:mitochondrial inner membrane"/>
    <property type="evidence" value="ECO:0007669"/>
    <property type="project" value="EnsemblFungi"/>
</dbReference>
<protein>
    <submittedName>
        <fullName evidence="9">Rhomboid-domain-containing protein</fullName>
    </submittedName>
</protein>
<keyword evidence="10" id="KW-1185">Reference proteome</keyword>
<dbReference type="PANTHER" id="PTHR43731:SF14">
    <property type="entry name" value="PRESENILIN-ASSOCIATED RHOMBOID-LIKE PROTEIN, MITOCHONDRIAL"/>
    <property type="match status" value="1"/>
</dbReference>
<dbReference type="AlphaFoldDB" id="A0A1E4RT85"/>
<dbReference type="InterPro" id="IPR050925">
    <property type="entry name" value="Rhomboid_protease_S54"/>
</dbReference>
<dbReference type="EMBL" id="KV454538">
    <property type="protein sequence ID" value="ODV70487.1"/>
    <property type="molecule type" value="Genomic_DNA"/>
</dbReference>
<evidence type="ECO:0000256" key="4">
    <source>
        <dbReference type="ARBA" id="ARBA00022801"/>
    </source>
</evidence>
<keyword evidence="6 7" id="KW-0472">Membrane</keyword>
<evidence type="ECO:0000256" key="5">
    <source>
        <dbReference type="ARBA" id="ARBA00022989"/>
    </source>
</evidence>
<sequence>MFKLIRPSSILLGFKNYVKPSLVTRSKPFLQNQFILRRSTSQIRYNGIQWDKLYKPALFTVGFCISTTILVPPLFKYTPLSVFKMNPNLMIYSIIGINCFICYLWRQPKYVNFLTKYFLLVKHQVASQWSLIGSAFSHQSISHLGFNMLMLFSFGPTICSLIGVSNFVVAYLNSAAISSFFSILIPTILKRNLFVGSLGASGSLFSLFGILAYLLPKTPIAVFFVPVPGGAWIFFLISIIANIGGLVLRRGSFEFSGHLGGSLAGLLYGWYYKQNYDRISRQRRRATYF</sequence>
<evidence type="ECO:0000313" key="10">
    <source>
        <dbReference type="Proteomes" id="UP000095085"/>
    </source>
</evidence>